<organism evidence="2 3">
    <name type="scientific">Candidatus Hydrogenosomobacter endosymbioticus</name>
    <dbReference type="NCBI Taxonomy" id="2558174"/>
    <lineage>
        <taxon>Bacteria</taxon>
        <taxon>Pseudomonadati</taxon>
        <taxon>Pseudomonadota</taxon>
        <taxon>Alphaproteobacteria</taxon>
        <taxon>Holosporales</taxon>
        <taxon>Holosporaceae</taxon>
        <taxon>Candidatus Hydrogenosomobacter</taxon>
    </lineage>
</organism>
<gene>
    <name evidence="2" type="ORF">HYD_6870</name>
</gene>
<proteinExistence type="predicted"/>
<dbReference type="RefSeq" id="WP_236864993.1">
    <property type="nucleotide sequence ID" value="NZ_AP025225.1"/>
</dbReference>
<feature type="chain" id="PRO_5046299365" evidence="1">
    <location>
        <begin position="24"/>
        <end position="296"/>
    </location>
</feature>
<protein>
    <submittedName>
        <fullName evidence="2">Uncharacterized protein</fullName>
    </submittedName>
</protein>
<accession>A0ABM7V9S9</accession>
<keyword evidence="3" id="KW-1185">Reference proteome</keyword>
<name>A0ABM7V9S9_9PROT</name>
<evidence type="ECO:0000256" key="1">
    <source>
        <dbReference type="SAM" id="SignalP"/>
    </source>
</evidence>
<reference evidence="2" key="1">
    <citation type="submission" date="2021-10" db="EMBL/GenBank/DDBJ databases">
        <title>Genome Sequence of The Candidatus Hydrogeosomobacter endosymbioticus, an Intracellular Bacterial Symbiont of the Anaerobic Ciliate GW7.</title>
        <authorList>
            <person name="Shiohama Y."/>
            <person name="Shinzato N."/>
        </authorList>
    </citation>
    <scope>NUCLEOTIDE SEQUENCE [LARGE SCALE GENOMIC DNA]</scope>
    <source>
        <strain evidence="2">200920</strain>
    </source>
</reference>
<dbReference type="EMBL" id="AP025225">
    <property type="protein sequence ID" value="BDB96554.1"/>
    <property type="molecule type" value="Genomic_DNA"/>
</dbReference>
<evidence type="ECO:0000313" key="3">
    <source>
        <dbReference type="Proteomes" id="UP001320209"/>
    </source>
</evidence>
<dbReference type="Proteomes" id="UP001320209">
    <property type="component" value="Chromosome"/>
</dbReference>
<feature type="signal peptide" evidence="1">
    <location>
        <begin position="1"/>
        <end position="23"/>
    </location>
</feature>
<evidence type="ECO:0000313" key="2">
    <source>
        <dbReference type="EMBL" id="BDB96554.1"/>
    </source>
</evidence>
<sequence>MNSLSKILVSLACACIACSNAGAARVRTASAIKSPGLQRESELNKEVGFVNGQREKVDTKSSSIKFADDYNLRYMLIVARDGARFYESVKGEVPPFKSFPENPFASQLKGDSYEDSLSVGFESSRKERQEVIDQTMELMYDVASGIGFSLDPFDVQLGFGIYALPNVNNHKYVGMISANLGWDNLEDRYNVPTGTEVSFSFTKKGNSLIQESAKYQTPNGASLSEGGCEFLTQDMKTFMRKLVDGAVDIICGNEILRNGRSIEGAGVGDIQINVYYRTNNRCEVQAQFFLDDKNNY</sequence>
<keyword evidence="1" id="KW-0732">Signal</keyword>